<dbReference type="InterPro" id="IPR014757">
    <property type="entry name" value="Tscrpt_reg_IclR_C"/>
</dbReference>
<keyword evidence="9" id="KW-1185">Reference proteome</keyword>
<dbReference type="SUPFAM" id="SSF46785">
    <property type="entry name" value="Winged helix' DNA-binding domain"/>
    <property type="match status" value="1"/>
</dbReference>
<keyword evidence="1" id="KW-0805">Transcription regulation</keyword>
<dbReference type="PANTHER" id="PTHR30136">
    <property type="entry name" value="HELIX-TURN-HELIX TRANSCRIPTIONAL REGULATOR, ICLR FAMILY"/>
    <property type="match status" value="1"/>
</dbReference>
<dbReference type="InterPro" id="IPR005471">
    <property type="entry name" value="Tscrpt_reg_IclR_N"/>
</dbReference>
<name>A0A498DE23_9BACI</name>
<feature type="domain" description="HTH iclR-type" evidence="6">
    <location>
        <begin position="48"/>
        <end position="110"/>
    </location>
</feature>
<dbReference type="GO" id="GO:0045892">
    <property type="term" value="P:negative regulation of DNA-templated transcription"/>
    <property type="evidence" value="ECO:0007669"/>
    <property type="project" value="TreeGrafter"/>
</dbReference>
<gene>
    <name evidence="8" type="ORF">D8M04_17600</name>
</gene>
<dbReference type="InterPro" id="IPR036390">
    <property type="entry name" value="WH_DNA-bd_sf"/>
</dbReference>
<dbReference type="EMBL" id="RCHR01000008">
    <property type="protein sequence ID" value="RLL41335.1"/>
    <property type="molecule type" value="Genomic_DNA"/>
</dbReference>
<evidence type="ECO:0000256" key="1">
    <source>
        <dbReference type="ARBA" id="ARBA00023015"/>
    </source>
</evidence>
<dbReference type="Gene3D" id="3.30.450.40">
    <property type="match status" value="1"/>
</dbReference>
<keyword evidence="3" id="KW-0804">Transcription</keyword>
<comment type="function">
    <text evidence="4">May be an activator protein for the gylABX operon.</text>
</comment>
<dbReference type="InterPro" id="IPR036388">
    <property type="entry name" value="WH-like_DNA-bd_sf"/>
</dbReference>
<proteinExistence type="predicted"/>
<feature type="domain" description="IclR-ED" evidence="7">
    <location>
        <begin position="110"/>
        <end position="292"/>
    </location>
</feature>
<dbReference type="PROSITE" id="PS51078">
    <property type="entry name" value="ICLR_ED"/>
    <property type="match status" value="1"/>
</dbReference>
<keyword evidence="2" id="KW-0238">DNA-binding</keyword>
<dbReference type="Pfam" id="PF01614">
    <property type="entry name" value="IclR_C"/>
    <property type="match status" value="1"/>
</dbReference>
<evidence type="ECO:0000256" key="3">
    <source>
        <dbReference type="ARBA" id="ARBA00023163"/>
    </source>
</evidence>
<dbReference type="InterPro" id="IPR050707">
    <property type="entry name" value="HTH_MetabolicPath_Reg"/>
</dbReference>
<dbReference type="AlphaFoldDB" id="A0A498DE23"/>
<dbReference type="PROSITE" id="PS51077">
    <property type="entry name" value="HTH_ICLR"/>
    <property type="match status" value="1"/>
</dbReference>
<reference evidence="8 9" key="1">
    <citation type="submission" date="2018-10" db="EMBL/GenBank/DDBJ databases">
        <title>Oceanobacillus sp. YLB-02 draft genome.</title>
        <authorList>
            <person name="Yu L."/>
        </authorList>
    </citation>
    <scope>NUCLEOTIDE SEQUENCE [LARGE SCALE GENOMIC DNA]</scope>
    <source>
        <strain evidence="8 9">YLB-02</strain>
    </source>
</reference>
<dbReference type="Pfam" id="PF09339">
    <property type="entry name" value="HTH_IclR"/>
    <property type="match status" value="1"/>
</dbReference>
<dbReference type="CDD" id="cd00090">
    <property type="entry name" value="HTH_ARSR"/>
    <property type="match status" value="1"/>
</dbReference>
<dbReference type="InterPro" id="IPR029016">
    <property type="entry name" value="GAF-like_dom_sf"/>
</dbReference>
<dbReference type="Proteomes" id="UP000270219">
    <property type="component" value="Unassembled WGS sequence"/>
</dbReference>
<evidence type="ECO:0000313" key="9">
    <source>
        <dbReference type="Proteomes" id="UP000270219"/>
    </source>
</evidence>
<evidence type="ECO:0000259" key="7">
    <source>
        <dbReference type="PROSITE" id="PS51078"/>
    </source>
</evidence>
<dbReference type="SUPFAM" id="SSF55781">
    <property type="entry name" value="GAF domain-like"/>
    <property type="match status" value="1"/>
</dbReference>
<organism evidence="8 9">
    <name type="scientific">Oceanobacillus piezotolerans</name>
    <dbReference type="NCBI Taxonomy" id="2448030"/>
    <lineage>
        <taxon>Bacteria</taxon>
        <taxon>Bacillati</taxon>
        <taxon>Bacillota</taxon>
        <taxon>Bacilli</taxon>
        <taxon>Bacillales</taxon>
        <taxon>Bacillaceae</taxon>
        <taxon>Oceanobacillus</taxon>
    </lineage>
</organism>
<dbReference type="FunFam" id="1.10.10.10:FF:000056">
    <property type="entry name" value="IclR family transcriptional regulator"/>
    <property type="match status" value="1"/>
</dbReference>
<dbReference type="SMART" id="SM00346">
    <property type="entry name" value="HTH_ICLR"/>
    <property type="match status" value="1"/>
</dbReference>
<accession>A0A498DE23</accession>
<dbReference type="PANTHER" id="PTHR30136:SF35">
    <property type="entry name" value="HTH-TYPE TRANSCRIPTIONAL REGULATOR RV1719"/>
    <property type="match status" value="1"/>
</dbReference>
<evidence type="ECO:0000256" key="5">
    <source>
        <dbReference type="ARBA" id="ARBA00070406"/>
    </source>
</evidence>
<dbReference type="Gene3D" id="1.10.10.10">
    <property type="entry name" value="Winged helix-like DNA-binding domain superfamily/Winged helix DNA-binding domain"/>
    <property type="match status" value="1"/>
</dbReference>
<evidence type="ECO:0000256" key="2">
    <source>
        <dbReference type="ARBA" id="ARBA00023125"/>
    </source>
</evidence>
<evidence type="ECO:0000256" key="4">
    <source>
        <dbReference type="ARBA" id="ARBA00058938"/>
    </source>
</evidence>
<sequence length="292" mass="32902">MRKTLKFNIYRKYKSYTIILEIPYWYSRWKEYKLLNNDKQNQNKTANVQVISRAANILRTLRDHPKGLSLSQIAKEVGLARSTVQRIVQTLEQENFVTQSNASGGIRLGPEISLLAAAVHSDIREEIRPFLIQLSNEVNETVDLSVLDNGKVLFVDQIIAAHPLQATSQPGAAFPLHCTANGKAILGSLPITEVKNLLPDSLTKYTDKTITNREELLKELEIVRKEGVAFTREEHIKGICAVGAVVYDSMKNISVVSIPLPATRFYGNEQKLVTALLKTCQKINKHFDINQY</sequence>
<evidence type="ECO:0000313" key="8">
    <source>
        <dbReference type="EMBL" id="RLL41335.1"/>
    </source>
</evidence>
<dbReference type="GO" id="GO:0003700">
    <property type="term" value="F:DNA-binding transcription factor activity"/>
    <property type="evidence" value="ECO:0007669"/>
    <property type="project" value="TreeGrafter"/>
</dbReference>
<evidence type="ECO:0000259" key="6">
    <source>
        <dbReference type="PROSITE" id="PS51077"/>
    </source>
</evidence>
<dbReference type="InterPro" id="IPR011991">
    <property type="entry name" value="ArsR-like_HTH"/>
</dbReference>
<comment type="caution">
    <text evidence="8">The sequence shown here is derived from an EMBL/GenBank/DDBJ whole genome shotgun (WGS) entry which is preliminary data.</text>
</comment>
<protein>
    <recommendedName>
        <fullName evidence="5">Glycerol operon regulatory protein</fullName>
    </recommendedName>
</protein>
<dbReference type="GO" id="GO:0003677">
    <property type="term" value="F:DNA binding"/>
    <property type="evidence" value="ECO:0007669"/>
    <property type="project" value="UniProtKB-KW"/>
</dbReference>